<comment type="caution">
    <text evidence="2">The sequence shown here is derived from an EMBL/GenBank/DDBJ whole genome shotgun (WGS) entry which is preliminary data.</text>
</comment>
<feature type="domain" description="Bacterial bifunctional deaminase-reductase C-terminal" evidence="1">
    <location>
        <begin position="7"/>
        <end position="158"/>
    </location>
</feature>
<dbReference type="PANTHER" id="PTHR38011">
    <property type="entry name" value="DIHYDROFOLATE REDUCTASE FAMILY PROTEIN (AFU_ORTHOLOGUE AFUA_8G06820)"/>
    <property type="match status" value="1"/>
</dbReference>
<dbReference type="InterPro" id="IPR024072">
    <property type="entry name" value="DHFR-like_dom_sf"/>
</dbReference>
<proteinExistence type="predicted"/>
<accession>A0A226DZR8</accession>
<dbReference type="OrthoDB" id="3192019at2759"/>
<protein>
    <submittedName>
        <fullName evidence="2">Uncharacterized protein YwjB</fullName>
    </submittedName>
</protein>
<dbReference type="SUPFAM" id="SSF53597">
    <property type="entry name" value="Dihydrofolate reductase-like"/>
    <property type="match status" value="1"/>
</dbReference>
<organism evidence="2 3">
    <name type="scientific">Folsomia candida</name>
    <name type="common">Springtail</name>
    <dbReference type="NCBI Taxonomy" id="158441"/>
    <lineage>
        <taxon>Eukaryota</taxon>
        <taxon>Metazoa</taxon>
        <taxon>Ecdysozoa</taxon>
        <taxon>Arthropoda</taxon>
        <taxon>Hexapoda</taxon>
        <taxon>Collembola</taxon>
        <taxon>Entomobryomorpha</taxon>
        <taxon>Isotomoidea</taxon>
        <taxon>Isotomidae</taxon>
        <taxon>Proisotominae</taxon>
        <taxon>Folsomia</taxon>
    </lineage>
</organism>
<dbReference type="Gene3D" id="3.40.430.10">
    <property type="entry name" value="Dihydrofolate Reductase, subunit A"/>
    <property type="match status" value="1"/>
</dbReference>
<dbReference type="Proteomes" id="UP000198287">
    <property type="component" value="Unassembled WGS sequence"/>
</dbReference>
<name>A0A226DZR8_FOLCA</name>
<dbReference type="PANTHER" id="PTHR38011:SF11">
    <property type="entry name" value="2,5-DIAMINO-6-RIBOSYLAMINO-4(3H)-PYRIMIDINONE 5'-PHOSPHATE REDUCTASE"/>
    <property type="match status" value="1"/>
</dbReference>
<dbReference type="OMA" id="IDEMIIT"/>
<reference evidence="2 3" key="1">
    <citation type="submission" date="2015-12" db="EMBL/GenBank/DDBJ databases">
        <title>The genome of Folsomia candida.</title>
        <authorList>
            <person name="Faddeeva A."/>
            <person name="Derks M.F."/>
            <person name="Anvar Y."/>
            <person name="Smit S."/>
            <person name="Van Straalen N."/>
            <person name="Roelofs D."/>
        </authorList>
    </citation>
    <scope>NUCLEOTIDE SEQUENCE [LARGE SCALE GENOMIC DNA]</scope>
    <source>
        <strain evidence="2 3">VU population</strain>
        <tissue evidence="2">Whole body</tissue>
    </source>
</reference>
<gene>
    <name evidence="2" type="ORF">Fcan01_14603</name>
</gene>
<sequence length="180" mass="20006">MPVTISLYICSSSDGFIADKSGGVGWLPPMGDEAQKNYEDYFASVDMVIMGSRSYQKVLSFGMGSNYWPYEGKMSWVFTKQDLKLERDDVKVTSEDPVTFVDRLNAATPPINKVWLMGGAELTKSFAAANLIDEVILFTVNKAIGEGIPLGVDLTPFDQVDEGVMGEEFKFKIYRRKNTA</sequence>
<evidence type="ECO:0000313" key="3">
    <source>
        <dbReference type="Proteomes" id="UP000198287"/>
    </source>
</evidence>
<evidence type="ECO:0000259" key="1">
    <source>
        <dbReference type="Pfam" id="PF01872"/>
    </source>
</evidence>
<evidence type="ECO:0000313" key="2">
    <source>
        <dbReference type="EMBL" id="OXA50962.1"/>
    </source>
</evidence>
<dbReference type="AlphaFoldDB" id="A0A226DZR8"/>
<keyword evidence="3" id="KW-1185">Reference proteome</keyword>
<dbReference type="STRING" id="158441.A0A226DZR8"/>
<dbReference type="EMBL" id="LNIX01000008">
    <property type="protein sequence ID" value="OXA50962.1"/>
    <property type="molecule type" value="Genomic_DNA"/>
</dbReference>
<dbReference type="InterPro" id="IPR002734">
    <property type="entry name" value="RibDG_C"/>
</dbReference>
<dbReference type="GO" id="GO:0009231">
    <property type="term" value="P:riboflavin biosynthetic process"/>
    <property type="evidence" value="ECO:0007669"/>
    <property type="project" value="InterPro"/>
</dbReference>
<dbReference type="GO" id="GO:0008703">
    <property type="term" value="F:5-amino-6-(5-phosphoribosylamino)uracil reductase activity"/>
    <property type="evidence" value="ECO:0007669"/>
    <property type="project" value="InterPro"/>
</dbReference>
<dbReference type="InterPro" id="IPR050765">
    <property type="entry name" value="Riboflavin_Biosynth_HTPR"/>
</dbReference>
<dbReference type="Pfam" id="PF01872">
    <property type="entry name" value="RibD_C"/>
    <property type="match status" value="1"/>
</dbReference>